<dbReference type="GO" id="GO:0015149">
    <property type="term" value="F:hexose transmembrane transporter activity"/>
    <property type="evidence" value="ECO:0007669"/>
    <property type="project" value="TreeGrafter"/>
</dbReference>
<gene>
    <name evidence="7" type="ORF">DICVIV_13493</name>
</gene>
<feature type="transmembrane region" description="Helical" evidence="5">
    <location>
        <begin position="94"/>
        <end position="114"/>
    </location>
</feature>
<dbReference type="PROSITE" id="PS00216">
    <property type="entry name" value="SUGAR_TRANSPORT_1"/>
    <property type="match status" value="1"/>
</dbReference>
<organism evidence="7 8">
    <name type="scientific">Dictyocaulus viviparus</name>
    <name type="common">Bovine lungworm</name>
    <dbReference type="NCBI Taxonomy" id="29172"/>
    <lineage>
        <taxon>Eukaryota</taxon>
        <taxon>Metazoa</taxon>
        <taxon>Ecdysozoa</taxon>
        <taxon>Nematoda</taxon>
        <taxon>Chromadorea</taxon>
        <taxon>Rhabditida</taxon>
        <taxon>Rhabditina</taxon>
        <taxon>Rhabditomorpha</taxon>
        <taxon>Strongyloidea</taxon>
        <taxon>Metastrongylidae</taxon>
        <taxon>Dictyocaulus</taxon>
    </lineage>
</organism>
<feature type="domain" description="Major facilitator superfamily (MFS) profile" evidence="6">
    <location>
        <begin position="1"/>
        <end position="410"/>
    </location>
</feature>
<evidence type="ECO:0000256" key="3">
    <source>
        <dbReference type="ARBA" id="ARBA00022989"/>
    </source>
</evidence>
<keyword evidence="3 5" id="KW-1133">Transmembrane helix</keyword>
<reference evidence="8" key="2">
    <citation type="journal article" date="2016" name="Sci. Rep.">
        <title>Dictyocaulus viviparus genome, variome and transcriptome elucidate lungworm biology and support future intervention.</title>
        <authorList>
            <person name="McNulty S.N."/>
            <person name="Strube C."/>
            <person name="Rosa B.A."/>
            <person name="Martin J.C."/>
            <person name="Tyagi R."/>
            <person name="Choi Y.J."/>
            <person name="Wang Q."/>
            <person name="Hallsworth Pepin K."/>
            <person name="Zhang X."/>
            <person name="Ozersky P."/>
            <person name="Wilson R.K."/>
            <person name="Sternberg P.W."/>
            <person name="Gasser R.B."/>
            <person name="Mitreva M."/>
        </authorList>
    </citation>
    <scope>NUCLEOTIDE SEQUENCE [LARGE SCALE GENOMIC DNA]</scope>
    <source>
        <strain evidence="8">HannoverDv2000</strain>
    </source>
</reference>
<dbReference type="InterPro" id="IPR005828">
    <property type="entry name" value="MFS_sugar_transport-like"/>
</dbReference>
<keyword evidence="8" id="KW-1185">Reference proteome</keyword>
<keyword evidence="4 5" id="KW-0472">Membrane</keyword>
<evidence type="ECO:0000313" key="8">
    <source>
        <dbReference type="Proteomes" id="UP000053766"/>
    </source>
</evidence>
<feature type="transmembrane region" description="Helical" evidence="5">
    <location>
        <begin position="286"/>
        <end position="308"/>
    </location>
</feature>
<dbReference type="Proteomes" id="UP000053766">
    <property type="component" value="Unassembled WGS sequence"/>
</dbReference>
<dbReference type="InterPro" id="IPR036259">
    <property type="entry name" value="MFS_trans_sf"/>
</dbReference>
<evidence type="ECO:0000256" key="1">
    <source>
        <dbReference type="ARBA" id="ARBA00004141"/>
    </source>
</evidence>
<evidence type="ECO:0000259" key="6">
    <source>
        <dbReference type="PROSITE" id="PS50850"/>
    </source>
</evidence>
<proteinExistence type="predicted"/>
<evidence type="ECO:0000256" key="5">
    <source>
        <dbReference type="SAM" id="Phobius"/>
    </source>
</evidence>
<feature type="transmembrane region" description="Helical" evidence="5">
    <location>
        <begin position="216"/>
        <end position="238"/>
    </location>
</feature>
<reference evidence="7 8" key="1">
    <citation type="submission" date="2013-11" db="EMBL/GenBank/DDBJ databases">
        <title>Draft genome of the bovine lungworm Dictyocaulus viviparus.</title>
        <authorList>
            <person name="Mitreva M."/>
        </authorList>
    </citation>
    <scope>NUCLEOTIDE SEQUENCE [LARGE SCALE GENOMIC DNA]</scope>
    <source>
        <strain evidence="7 8">HannoverDv2000</strain>
    </source>
</reference>
<protein>
    <submittedName>
        <fullName evidence="7">Transporter, major facilitator family protein</fullName>
    </submittedName>
</protein>
<dbReference type="InterPro" id="IPR045263">
    <property type="entry name" value="GLUT"/>
</dbReference>
<dbReference type="EMBL" id="KN717128">
    <property type="protein sequence ID" value="KJH40549.1"/>
    <property type="molecule type" value="Genomic_DNA"/>
</dbReference>
<evidence type="ECO:0000256" key="4">
    <source>
        <dbReference type="ARBA" id="ARBA00023136"/>
    </source>
</evidence>
<dbReference type="PANTHER" id="PTHR23503">
    <property type="entry name" value="SOLUTE CARRIER FAMILY 2"/>
    <property type="match status" value="1"/>
</dbReference>
<evidence type="ECO:0000256" key="2">
    <source>
        <dbReference type="ARBA" id="ARBA00022692"/>
    </source>
</evidence>
<dbReference type="STRING" id="29172.A0A0D8XA87"/>
<dbReference type="SUPFAM" id="SSF103473">
    <property type="entry name" value="MFS general substrate transporter"/>
    <property type="match status" value="1"/>
</dbReference>
<sequence>MQRCPSFRMVMVALVVSLGGSFHFGYQLVITNPAHATFIKFLNRTLESELKINVSDITLDIPSIVLYACSRITMGFSASLSLGLAALFLSESWFMIYIAEITIMVIFFVFLPLLPETPRFLVQRGAHKAAKKSVMFYYICDDDTAEGHMKNIKEEQKFSSKIYTMSNVIKKRSLRRKAMIGIVVTFAMSFSGVSVINAYAVQIFKGTGLSSREASLANVGIAFVSMHVCMGVLVHMWIPSCMLIRSKDSNSHLTTTKFMIGDCNLHQSVAVVISSMVVDKFGRRPLLLVSFTGCLICNLVIFILMLTFDKYRYNALGFILIFVICLLIVFFAIGPGPLSYFITAELVGQSARSGAQGWASVVQMLSRFLIVTIFLPMRDFFGESWSYLILFVGPIIISTIFLIFVCQRQKIKLQKRSTKLLKFFQR</sequence>
<dbReference type="GO" id="GO:0016020">
    <property type="term" value="C:membrane"/>
    <property type="evidence" value="ECO:0007669"/>
    <property type="project" value="UniProtKB-SubCell"/>
</dbReference>
<comment type="subcellular location">
    <subcellularLocation>
        <location evidence="1">Membrane</location>
        <topology evidence="1">Multi-pass membrane protein</topology>
    </subcellularLocation>
</comment>
<evidence type="ECO:0000313" key="7">
    <source>
        <dbReference type="EMBL" id="KJH40549.1"/>
    </source>
</evidence>
<dbReference type="OrthoDB" id="4142200at2759"/>
<feature type="transmembrane region" description="Helical" evidence="5">
    <location>
        <begin position="180"/>
        <end position="204"/>
    </location>
</feature>
<name>A0A0D8XA87_DICVI</name>
<dbReference type="Gene3D" id="1.20.1250.20">
    <property type="entry name" value="MFS general substrate transporter like domains"/>
    <property type="match status" value="2"/>
</dbReference>
<feature type="transmembrane region" description="Helical" evidence="5">
    <location>
        <begin position="387"/>
        <end position="406"/>
    </location>
</feature>
<dbReference type="PROSITE" id="PS50850">
    <property type="entry name" value="MFS"/>
    <property type="match status" value="1"/>
</dbReference>
<accession>A0A0D8XA87</accession>
<dbReference type="InterPro" id="IPR020846">
    <property type="entry name" value="MFS_dom"/>
</dbReference>
<keyword evidence="2 5" id="KW-0812">Transmembrane</keyword>
<dbReference type="Pfam" id="PF00083">
    <property type="entry name" value="Sugar_tr"/>
    <property type="match status" value="2"/>
</dbReference>
<dbReference type="InterPro" id="IPR005829">
    <property type="entry name" value="Sugar_transporter_CS"/>
</dbReference>
<dbReference type="PANTHER" id="PTHR23503:SF17">
    <property type="entry name" value="MAJOR FACILITATOR SUPERFAMILY (MFS) PROFILE DOMAIN-CONTAINING PROTEIN"/>
    <property type="match status" value="1"/>
</dbReference>
<dbReference type="AlphaFoldDB" id="A0A0D8XA87"/>
<feature type="transmembrane region" description="Helical" evidence="5">
    <location>
        <begin position="355"/>
        <end position="375"/>
    </location>
</feature>
<feature type="transmembrane region" description="Helical" evidence="5">
    <location>
        <begin position="314"/>
        <end position="334"/>
    </location>
</feature>